<accession>A0A133U2X9</accession>
<gene>
    <name evidence="1" type="ORF">AKJ62_04945</name>
</gene>
<sequence length="224" mass="26873">MCGRRTCPECALRRFLEMKEKYRRFKNPPNAKFLTLTIKRSWDLEELLERAIDCFRKLRRRKIFRRVSGGLYSIEVKPPTSEGWYVHIHIVMSSPFILRDKISEEWKDLTGDSFMVKINDARFRKNIVYYVCGYTSNKKKVKEIWEDVPEWRKVEFEKVAKNRRLIQTFGNFFGIVYKNSEPFKCPKCGGTDWIFLGVEHIEKEERERRTLFEWMEADPPPAPS</sequence>
<dbReference type="EMBL" id="LHXL01000107">
    <property type="protein sequence ID" value="KXA88545.1"/>
    <property type="molecule type" value="Genomic_DNA"/>
</dbReference>
<comment type="caution">
    <text evidence="1">The sequence shown here is derived from an EMBL/GenBank/DDBJ whole genome shotgun (WGS) entry which is preliminary data.</text>
</comment>
<evidence type="ECO:0000313" key="2">
    <source>
        <dbReference type="Proteomes" id="UP000070589"/>
    </source>
</evidence>
<dbReference type="Proteomes" id="UP000070589">
    <property type="component" value="Unassembled WGS sequence"/>
</dbReference>
<evidence type="ECO:0000313" key="1">
    <source>
        <dbReference type="EMBL" id="KXA88545.1"/>
    </source>
</evidence>
<reference evidence="1 2" key="1">
    <citation type="journal article" date="2016" name="Sci. Rep.">
        <title>Metabolic traits of an uncultured archaeal lineage -MSBL1- from brine pools of the Red Sea.</title>
        <authorList>
            <person name="Mwirichia R."/>
            <person name="Alam I."/>
            <person name="Rashid M."/>
            <person name="Vinu M."/>
            <person name="Ba-Alawi W."/>
            <person name="Anthony Kamau A."/>
            <person name="Kamanda Ngugi D."/>
            <person name="Goker M."/>
            <person name="Klenk H.P."/>
            <person name="Bajic V."/>
            <person name="Stingl U."/>
        </authorList>
    </citation>
    <scope>NUCLEOTIDE SEQUENCE [LARGE SCALE GENOMIC DNA]</scope>
    <source>
        <strain evidence="1">SCGC-AAA259D14</strain>
    </source>
</reference>
<proteinExistence type="predicted"/>
<name>A0A133U2X9_9EURY</name>
<evidence type="ECO:0008006" key="3">
    <source>
        <dbReference type="Google" id="ProtNLM"/>
    </source>
</evidence>
<keyword evidence="2" id="KW-1185">Reference proteome</keyword>
<organism evidence="1 2">
    <name type="scientific">candidate division MSBL1 archaeon SCGC-AAA259D14</name>
    <dbReference type="NCBI Taxonomy" id="1698261"/>
    <lineage>
        <taxon>Archaea</taxon>
        <taxon>Methanobacteriati</taxon>
        <taxon>Methanobacteriota</taxon>
        <taxon>candidate division MSBL1</taxon>
    </lineage>
</organism>
<protein>
    <recommendedName>
        <fullName evidence="3">Replication protein</fullName>
    </recommendedName>
</protein>
<dbReference type="AlphaFoldDB" id="A0A133U2X9"/>